<comment type="function">
    <text evidence="11">Transcription factor that binds to purine-rich DNA sequences. Forms a ternary complex with SRF and the ETS and SRF motifs of the serum response element (SRE) on the promoter region of immediate early genes such as FOS and IER2. Induces target gene transcription upon JNK and MAPK-signaling pathways stimulation.</text>
</comment>
<feature type="region of interest" description="Disordered" evidence="15">
    <location>
        <begin position="217"/>
        <end position="257"/>
    </location>
</feature>
<feature type="region of interest" description="Disordered" evidence="15">
    <location>
        <begin position="173"/>
        <end position="201"/>
    </location>
</feature>
<comment type="subunit">
    <text evidence="12">Interacts in its sumoylated form with PIAS2/PIASX which enhances its transcriptional activator activity. Interacts with MAD2L2; the interaction is direct and promotes phosphorylation by the kinases MAPK8 and/or MAPK9. Interacts with POU1F1.</text>
</comment>
<organism evidence="17 18">
    <name type="scientific">Tupaia chinensis</name>
    <name type="common">Chinese tree shrew</name>
    <name type="synonym">Tupaia belangeri chinensis</name>
    <dbReference type="NCBI Taxonomy" id="246437"/>
    <lineage>
        <taxon>Eukaryota</taxon>
        <taxon>Metazoa</taxon>
        <taxon>Chordata</taxon>
        <taxon>Craniata</taxon>
        <taxon>Vertebrata</taxon>
        <taxon>Euteleostomi</taxon>
        <taxon>Mammalia</taxon>
        <taxon>Eutheria</taxon>
        <taxon>Euarchontoglires</taxon>
        <taxon>Scandentia</taxon>
        <taxon>Tupaiidae</taxon>
        <taxon>Tupaia</taxon>
    </lineage>
</organism>
<name>L8Y6N6_TUPCH</name>
<dbReference type="PANTHER" id="PTHR11849:SF178">
    <property type="entry name" value="ETS DOMAIN-CONTAINING PROTEIN ELK-1"/>
    <property type="match status" value="1"/>
</dbReference>
<dbReference type="InterPro" id="IPR036388">
    <property type="entry name" value="WH-like_DNA-bd_sf"/>
</dbReference>
<feature type="compositionally biased region" description="Low complexity" evidence="15">
    <location>
        <begin position="239"/>
        <end position="257"/>
    </location>
</feature>
<dbReference type="PROSITE" id="PS00346">
    <property type="entry name" value="ETS_DOMAIN_2"/>
    <property type="match status" value="1"/>
</dbReference>
<keyword evidence="4" id="KW-0597">Phosphoprotein</keyword>
<evidence type="ECO:0000256" key="4">
    <source>
        <dbReference type="ARBA" id="ARBA00022553"/>
    </source>
</evidence>
<evidence type="ECO:0000256" key="5">
    <source>
        <dbReference type="ARBA" id="ARBA00022843"/>
    </source>
</evidence>
<reference evidence="18" key="1">
    <citation type="submission" date="2012-07" db="EMBL/GenBank/DDBJ databases">
        <title>Genome of the Chinese tree shrew, a rising model animal genetically related to primates.</title>
        <authorList>
            <person name="Zhang G."/>
            <person name="Fan Y."/>
            <person name="Yao Y."/>
            <person name="Huang Z."/>
        </authorList>
    </citation>
    <scope>NUCLEOTIDE SEQUENCE [LARGE SCALE GENOMIC DNA]</scope>
</reference>
<dbReference type="GO" id="GO:0005634">
    <property type="term" value="C:nucleus"/>
    <property type="evidence" value="ECO:0007669"/>
    <property type="project" value="UniProtKB-SubCell"/>
</dbReference>
<dbReference type="SMART" id="SM00413">
    <property type="entry name" value="ETS"/>
    <property type="match status" value="1"/>
</dbReference>
<keyword evidence="7 14" id="KW-0238">DNA-binding</keyword>
<gene>
    <name evidence="17" type="ORF">TREES_T100012603</name>
</gene>
<dbReference type="Pfam" id="PF00178">
    <property type="entry name" value="Ets"/>
    <property type="match status" value="1"/>
</dbReference>
<evidence type="ECO:0000256" key="12">
    <source>
        <dbReference type="ARBA" id="ARBA00062030"/>
    </source>
</evidence>
<dbReference type="GO" id="GO:0030154">
    <property type="term" value="P:cell differentiation"/>
    <property type="evidence" value="ECO:0007669"/>
    <property type="project" value="TreeGrafter"/>
</dbReference>
<dbReference type="InterPro" id="IPR036390">
    <property type="entry name" value="WH_DNA-bd_sf"/>
</dbReference>
<dbReference type="PRINTS" id="PR00454">
    <property type="entry name" value="ETSDOMAIN"/>
</dbReference>
<comment type="subcellular location">
    <subcellularLocation>
        <location evidence="1 14">Nucleus</location>
    </subcellularLocation>
</comment>
<dbReference type="SUPFAM" id="SSF46785">
    <property type="entry name" value="Winged helix' DNA-binding domain"/>
    <property type="match status" value="1"/>
</dbReference>
<evidence type="ECO:0000256" key="14">
    <source>
        <dbReference type="RuleBase" id="RU004019"/>
    </source>
</evidence>
<dbReference type="PANTHER" id="PTHR11849">
    <property type="entry name" value="ETS"/>
    <property type="match status" value="1"/>
</dbReference>
<evidence type="ECO:0000256" key="7">
    <source>
        <dbReference type="ARBA" id="ARBA00023125"/>
    </source>
</evidence>
<evidence type="ECO:0000256" key="15">
    <source>
        <dbReference type="SAM" id="MobiDB-lite"/>
    </source>
</evidence>
<dbReference type="FunCoup" id="L8Y6N6">
    <property type="interactions" value="1550"/>
</dbReference>
<dbReference type="Proteomes" id="UP000011518">
    <property type="component" value="Unassembled WGS sequence"/>
</dbReference>
<keyword evidence="10 14" id="KW-0539">Nucleus</keyword>
<evidence type="ECO:0000256" key="13">
    <source>
        <dbReference type="ARBA" id="ARBA00070355"/>
    </source>
</evidence>
<keyword evidence="6" id="KW-0805">Transcription regulation</keyword>
<dbReference type="STRING" id="246437.L8Y6N6"/>
<evidence type="ECO:0000259" key="16">
    <source>
        <dbReference type="PROSITE" id="PS50061"/>
    </source>
</evidence>
<evidence type="ECO:0000313" key="18">
    <source>
        <dbReference type="Proteomes" id="UP000011518"/>
    </source>
</evidence>
<feature type="domain" description="ETS" evidence="16">
    <location>
        <begin position="57"/>
        <end position="138"/>
    </location>
</feature>
<proteinExistence type="inferred from homology"/>
<protein>
    <recommendedName>
        <fullName evidence="13">ETS domain-containing protein Elk-1</fullName>
    </recommendedName>
</protein>
<dbReference type="Gene3D" id="1.10.10.10">
    <property type="entry name" value="Winged helix-like DNA-binding domain superfamily/Winged helix DNA-binding domain"/>
    <property type="match status" value="1"/>
</dbReference>
<evidence type="ECO:0000256" key="1">
    <source>
        <dbReference type="ARBA" id="ARBA00004123"/>
    </source>
</evidence>
<evidence type="ECO:0000256" key="8">
    <source>
        <dbReference type="ARBA" id="ARBA00023163"/>
    </source>
</evidence>
<keyword evidence="9" id="KW-0325">Glycoprotein</keyword>
<comment type="similarity">
    <text evidence="2 14">Belongs to the ETS family.</text>
</comment>
<keyword evidence="18" id="KW-1185">Reference proteome</keyword>
<dbReference type="AlphaFoldDB" id="L8Y6N6"/>
<dbReference type="EMBL" id="KB364833">
    <property type="protein sequence ID" value="ELV11927.1"/>
    <property type="molecule type" value="Genomic_DNA"/>
</dbReference>
<evidence type="ECO:0000256" key="2">
    <source>
        <dbReference type="ARBA" id="ARBA00005562"/>
    </source>
</evidence>
<evidence type="ECO:0000256" key="11">
    <source>
        <dbReference type="ARBA" id="ARBA00055801"/>
    </source>
</evidence>
<evidence type="ECO:0000256" key="9">
    <source>
        <dbReference type="ARBA" id="ARBA00023180"/>
    </source>
</evidence>
<evidence type="ECO:0000313" key="17">
    <source>
        <dbReference type="EMBL" id="ELV11927.1"/>
    </source>
</evidence>
<dbReference type="InParanoid" id="L8Y6N6"/>
<reference evidence="18" key="2">
    <citation type="journal article" date="2013" name="Nat. Commun.">
        <title>Genome of the Chinese tree shrew.</title>
        <authorList>
            <person name="Fan Y."/>
            <person name="Huang Z.Y."/>
            <person name="Cao C.C."/>
            <person name="Chen C.S."/>
            <person name="Chen Y.X."/>
            <person name="Fan D.D."/>
            <person name="He J."/>
            <person name="Hou H.L."/>
            <person name="Hu L."/>
            <person name="Hu X.T."/>
            <person name="Jiang X.T."/>
            <person name="Lai R."/>
            <person name="Lang Y.S."/>
            <person name="Liang B."/>
            <person name="Liao S.G."/>
            <person name="Mu D."/>
            <person name="Ma Y.Y."/>
            <person name="Niu Y.Y."/>
            <person name="Sun X.Q."/>
            <person name="Xia J.Q."/>
            <person name="Xiao J."/>
            <person name="Xiong Z.Q."/>
            <person name="Xu L."/>
            <person name="Yang L."/>
            <person name="Zhang Y."/>
            <person name="Zhao W."/>
            <person name="Zhao X.D."/>
            <person name="Zheng Y.T."/>
            <person name="Zhou J.M."/>
            <person name="Zhu Y.B."/>
            <person name="Zhang G.J."/>
            <person name="Wang J."/>
            <person name="Yao Y.G."/>
        </authorList>
    </citation>
    <scope>NUCLEOTIDE SEQUENCE [LARGE SCALE GENOMIC DNA]</scope>
</reference>
<keyword evidence="5" id="KW-0832">Ubl conjugation</keyword>
<evidence type="ECO:0000256" key="6">
    <source>
        <dbReference type="ARBA" id="ARBA00023015"/>
    </source>
</evidence>
<sequence length="385" mass="40794">MEPPPPGAANVAAALHTGKSMSLRIGRVLFPDVHAEMEQSVYPWDGVSAPPAMDPSVTLWQFLLQLLREQGNGHIISWTSRDGGEFKLVDAEEVARLWGLRKNKTNMNYDKLSRALRYYYDKNIIRKVSGQKFVYKFVSYPEVAGCSTEDCPPQPEVSVASAVANVTPAAVHAAPGDTASGKPSTPKGAGLAGPGGLARSSRNEYMRSGLYSTFTIQSLQPQPQPPPHPRPASVLPNTAPAGAAVPPSGSRSTSPNPLEACLEAEEAGLPLQVILTPPEAPNLKSEELNVDPGLGRPLPPEVKVDGPKEELEAVGETGVTPVLLTPSSLPPSIHFWSTLSPIAPRSPAKLSFQFPSSGSAQVHIPSISMDGLSTPVVLSPGPQKP</sequence>
<dbReference type="GO" id="GO:0045893">
    <property type="term" value="P:positive regulation of DNA-templated transcription"/>
    <property type="evidence" value="ECO:0007669"/>
    <property type="project" value="UniProtKB-ARBA"/>
</dbReference>
<feature type="region of interest" description="Disordered" evidence="15">
    <location>
        <begin position="354"/>
        <end position="385"/>
    </location>
</feature>
<keyword evidence="3" id="KW-1017">Isopeptide bond</keyword>
<dbReference type="InterPro" id="IPR000418">
    <property type="entry name" value="Ets_dom"/>
</dbReference>
<accession>L8Y6N6</accession>
<dbReference type="FunFam" id="1.10.10.10:FF:000365">
    <property type="entry name" value="ETS domain-containing protein Elk-1 isoform a"/>
    <property type="match status" value="1"/>
</dbReference>
<keyword evidence="8" id="KW-0804">Transcription</keyword>
<dbReference type="InterPro" id="IPR046328">
    <property type="entry name" value="ETS_fam"/>
</dbReference>
<dbReference type="PROSITE" id="PS00345">
    <property type="entry name" value="ETS_DOMAIN_1"/>
    <property type="match status" value="1"/>
</dbReference>
<evidence type="ECO:0000256" key="10">
    <source>
        <dbReference type="ARBA" id="ARBA00023242"/>
    </source>
</evidence>
<dbReference type="GO" id="GO:0043565">
    <property type="term" value="F:sequence-specific DNA binding"/>
    <property type="evidence" value="ECO:0007669"/>
    <property type="project" value="InterPro"/>
</dbReference>
<dbReference type="GO" id="GO:0000981">
    <property type="term" value="F:DNA-binding transcription factor activity, RNA polymerase II-specific"/>
    <property type="evidence" value="ECO:0007669"/>
    <property type="project" value="TreeGrafter"/>
</dbReference>
<dbReference type="PROSITE" id="PS50061">
    <property type="entry name" value="ETS_DOMAIN_3"/>
    <property type="match status" value="1"/>
</dbReference>
<evidence type="ECO:0000256" key="3">
    <source>
        <dbReference type="ARBA" id="ARBA00022499"/>
    </source>
</evidence>